<dbReference type="Gene3D" id="3.40.640.10">
    <property type="entry name" value="Type I PLP-dependent aspartate aminotransferase-like (Major domain)"/>
    <property type="match status" value="1"/>
</dbReference>
<keyword evidence="3" id="KW-0663">Pyridoxal phosphate</keyword>
<dbReference type="InterPro" id="IPR051446">
    <property type="entry name" value="HTH_trans_reg/aminotransferase"/>
</dbReference>
<dbReference type="GO" id="GO:0003677">
    <property type="term" value="F:DNA binding"/>
    <property type="evidence" value="ECO:0007669"/>
    <property type="project" value="UniProtKB-KW"/>
</dbReference>
<dbReference type="EMBL" id="WSSB01000017">
    <property type="protein sequence ID" value="MXR38201.1"/>
    <property type="molecule type" value="Genomic_DNA"/>
</dbReference>
<dbReference type="SMART" id="SM00345">
    <property type="entry name" value="HTH_GNTR"/>
    <property type="match status" value="1"/>
</dbReference>
<keyword evidence="5" id="KW-0238">DNA-binding</keyword>
<name>A0A845BUB6_9NEIS</name>
<dbReference type="CDD" id="cd07377">
    <property type="entry name" value="WHTH_GntR"/>
    <property type="match status" value="1"/>
</dbReference>
<dbReference type="InterPro" id="IPR036390">
    <property type="entry name" value="WH_DNA-bd_sf"/>
</dbReference>
<dbReference type="InterPro" id="IPR000524">
    <property type="entry name" value="Tscrpt_reg_HTH_GntR"/>
</dbReference>
<dbReference type="GO" id="GO:0030170">
    <property type="term" value="F:pyridoxal phosphate binding"/>
    <property type="evidence" value="ECO:0007669"/>
    <property type="project" value="InterPro"/>
</dbReference>
<evidence type="ECO:0000256" key="4">
    <source>
        <dbReference type="ARBA" id="ARBA00023015"/>
    </source>
</evidence>
<keyword evidence="4" id="KW-0805">Transcription regulation</keyword>
<dbReference type="Gene3D" id="3.90.1150.10">
    <property type="entry name" value="Aspartate Aminotransferase, domain 1"/>
    <property type="match status" value="1"/>
</dbReference>
<keyword evidence="8" id="KW-0032">Aminotransferase</keyword>
<dbReference type="InterPro" id="IPR015424">
    <property type="entry name" value="PyrdxlP-dep_Trfase"/>
</dbReference>
<evidence type="ECO:0000256" key="3">
    <source>
        <dbReference type="ARBA" id="ARBA00022898"/>
    </source>
</evidence>
<evidence type="ECO:0000256" key="5">
    <source>
        <dbReference type="ARBA" id="ARBA00023125"/>
    </source>
</evidence>
<accession>A0A845BUB6</accession>
<evidence type="ECO:0000256" key="6">
    <source>
        <dbReference type="ARBA" id="ARBA00023163"/>
    </source>
</evidence>
<gene>
    <name evidence="8" type="ORF">GQF02_14595</name>
</gene>
<comment type="caution">
    <text evidence="8">The sequence shown here is derived from an EMBL/GenBank/DDBJ whole genome shotgun (WGS) entry which is preliminary data.</text>
</comment>
<evidence type="ECO:0000256" key="1">
    <source>
        <dbReference type="ARBA" id="ARBA00005384"/>
    </source>
</evidence>
<protein>
    <recommendedName>
        <fullName evidence="2">Putative 8-amino-7-oxononanoate synthase</fullName>
    </recommendedName>
</protein>
<evidence type="ECO:0000313" key="8">
    <source>
        <dbReference type="EMBL" id="MXR38201.1"/>
    </source>
</evidence>
<keyword evidence="6" id="KW-0804">Transcription</keyword>
<dbReference type="GO" id="GO:0008483">
    <property type="term" value="F:transaminase activity"/>
    <property type="evidence" value="ECO:0007669"/>
    <property type="project" value="UniProtKB-KW"/>
</dbReference>
<dbReference type="AlphaFoldDB" id="A0A845BUB6"/>
<dbReference type="CDD" id="cd00609">
    <property type="entry name" value="AAT_like"/>
    <property type="match status" value="1"/>
</dbReference>
<dbReference type="RefSeq" id="WP_160798106.1">
    <property type="nucleotide sequence ID" value="NZ_WSSB01000017.1"/>
</dbReference>
<dbReference type="GO" id="GO:0003700">
    <property type="term" value="F:DNA-binding transcription factor activity"/>
    <property type="evidence" value="ECO:0007669"/>
    <property type="project" value="InterPro"/>
</dbReference>
<reference evidence="8 9" key="1">
    <citation type="submission" date="2019-12" db="EMBL/GenBank/DDBJ databases">
        <title>Neisseriaceae gen. nov. sp. Genome sequencing and assembly.</title>
        <authorList>
            <person name="Liu Z."/>
            <person name="Li A."/>
        </authorList>
    </citation>
    <scope>NUCLEOTIDE SEQUENCE [LARGE SCALE GENOMIC DNA]</scope>
    <source>
        <strain evidence="8 9">B2N2-7</strain>
    </source>
</reference>
<dbReference type="Pfam" id="PF00392">
    <property type="entry name" value="GntR"/>
    <property type="match status" value="1"/>
</dbReference>
<dbReference type="PANTHER" id="PTHR46577">
    <property type="entry name" value="HTH-TYPE TRANSCRIPTIONAL REGULATORY PROTEIN GABR"/>
    <property type="match status" value="1"/>
</dbReference>
<evidence type="ECO:0000259" key="7">
    <source>
        <dbReference type="PROSITE" id="PS50949"/>
    </source>
</evidence>
<organism evidence="8 9">
    <name type="scientific">Craterilacuibacter sinensis</name>
    <dbReference type="NCBI Taxonomy" id="2686017"/>
    <lineage>
        <taxon>Bacteria</taxon>
        <taxon>Pseudomonadati</taxon>
        <taxon>Pseudomonadota</taxon>
        <taxon>Betaproteobacteria</taxon>
        <taxon>Neisseriales</taxon>
        <taxon>Neisseriaceae</taxon>
        <taxon>Craterilacuibacter</taxon>
    </lineage>
</organism>
<dbReference type="InterPro" id="IPR015422">
    <property type="entry name" value="PyrdxlP-dep_Trfase_small"/>
</dbReference>
<dbReference type="PANTHER" id="PTHR46577:SF2">
    <property type="entry name" value="TRANSCRIPTIONAL REGULATORY PROTEIN"/>
    <property type="match status" value="1"/>
</dbReference>
<dbReference type="Gene3D" id="1.10.10.10">
    <property type="entry name" value="Winged helix-like DNA-binding domain superfamily/Winged helix DNA-binding domain"/>
    <property type="match status" value="1"/>
</dbReference>
<comment type="similarity">
    <text evidence="1">In the C-terminal section; belongs to the class-I pyridoxal-phosphate-dependent aminotransferase family.</text>
</comment>
<evidence type="ECO:0000313" key="9">
    <source>
        <dbReference type="Proteomes" id="UP000467214"/>
    </source>
</evidence>
<dbReference type="SUPFAM" id="SSF53383">
    <property type="entry name" value="PLP-dependent transferases"/>
    <property type="match status" value="1"/>
</dbReference>
<dbReference type="InterPro" id="IPR036388">
    <property type="entry name" value="WH-like_DNA-bd_sf"/>
</dbReference>
<dbReference type="InterPro" id="IPR004839">
    <property type="entry name" value="Aminotransferase_I/II_large"/>
</dbReference>
<feature type="domain" description="HTH gntR-type" evidence="7">
    <location>
        <begin position="17"/>
        <end position="85"/>
    </location>
</feature>
<evidence type="ECO:0000256" key="2">
    <source>
        <dbReference type="ARBA" id="ARBA00021531"/>
    </source>
</evidence>
<keyword evidence="9" id="KW-1185">Reference proteome</keyword>
<dbReference type="Proteomes" id="UP000467214">
    <property type="component" value="Unassembled WGS sequence"/>
</dbReference>
<sequence>MAIQHVFSIFRLQPAAGTLVQQLVDAISRAAQEGQLSAGERLWSIRQLSRELGISTFTVAEAYDRLVATGIISARRGEGFYLAGSGQGRPELDSLPPLPAHAFWLADSLYEPPPDAIKPGSGWLPPAWFADMGLERGLRQVARSTSGGELAGYGEPGGLPALRDYLVRELGEAGLPLSRQQLVLTQGASQALTLALACLTRPGDCVLVDDPGYCNLVIGLPLHGIQPLGVPWTPQGPDLVALEALLEQHRPKVFFTNPRLHNPTGASYSAATAHRVLQLAEKYDFWIVEDDVCAGLSASSVPSLAALDGLRRVVHVGSFSKTLSPGLRVGFVAAERGVAEALIHHKMVYGLTSSELAERVALAALSDGQQRRRIARLRARLAEARAQTLSLCARQGLDVFAAGSEGMFVWARLPQGCDGVALSAEGVKEGVMLAPGALFRPGQQASDYLRLNVAYSAEARVEVFLAQHLGGLQG</sequence>
<dbReference type="InterPro" id="IPR015421">
    <property type="entry name" value="PyrdxlP-dep_Trfase_major"/>
</dbReference>
<dbReference type="Pfam" id="PF00155">
    <property type="entry name" value="Aminotran_1_2"/>
    <property type="match status" value="1"/>
</dbReference>
<proteinExistence type="inferred from homology"/>
<dbReference type="PROSITE" id="PS50949">
    <property type="entry name" value="HTH_GNTR"/>
    <property type="match status" value="1"/>
</dbReference>
<keyword evidence="8" id="KW-0808">Transferase</keyword>
<dbReference type="SUPFAM" id="SSF46785">
    <property type="entry name" value="Winged helix' DNA-binding domain"/>
    <property type="match status" value="1"/>
</dbReference>